<dbReference type="InterPro" id="IPR002577">
    <property type="entry name" value="HTH_HxlR"/>
</dbReference>
<dbReference type="SUPFAM" id="SSF46785">
    <property type="entry name" value="Winged helix' DNA-binding domain"/>
    <property type="match status" value="1"/>
</dbReference>
<name>A0A9W6PX18_9ACTN</name>
<dbReference type="Pfam" id="PF01638">
    <property type="entry name" value="HxlR"/>
    <property type="match status" value="1"/>
</dbReference>
<comment type="caution">
    <text evidence="5">The sequence shown here is derived from an EMBL/GenBank/DDBJ whole genome shotgun (WGS) entry which is preliminary data.</text>
</comment>
<keyword evidence="1" id="KW-0805">Transcription regulation</keyword>
<evidence type="ECO:0000256" key="2">
    <source>
        <dbReference type="ARBA" id="ARBA00023125"/>
    </source>
</evidence>
<gene>
    <name evidence="5" type="ORF">Arub01_27870</name>
</gene>
<evidence type="ECO:0000313" key="5">
    <source>
        <dbReference type="EMBL" id="GLW64543.1"/>
    </source>
</evidence>
<keyword evidence="2" id="KW-0238">DNA-binding</keyword>
<sequence>MATMTAAQRRQAAKAAFEEYLQVCPAHQVLEIIGSKWVSLVLSRLADGPRRYAELSRALPAASAKMLTQTLRALERDGFVTREVTPAVPVRVRYALTPLGERLVPLLAAIKQWADEHIDEIHAARARYDASRP</sequence>
<evidence type="ECO:0000313" key="6">
    <source>
        <dbReference type="Proteomes" id="UP001165124"/>
    </source>
</evidence>
<dbReference type="PANTHER" id="PTHR33204">
    <property type="entry name" value="TRANSCRIPTIONAL REGULATOR, MARR FAMILY"/>
    <property type="match status" value="1"/>
</dbReference>
<dbReference type="InterPro" id="IPR036390">
    <property type="entry name" value="WH_DNA-bd_sf"/>
</dbReference>
<organism evidence="5 6">
    <name type="scientific">Actinomadura rubrobrunea</name>
    <dbReference type="NCBI Taxonomy" id="115335"/>
    <lineage>
        <taxon>Bacteria</taxon>
        <taxon>Bacillati</taxon>
        <taxon>Actinomycetota</taxon>
        <taxon>Actinomycetes</taxon>
        <taxon>Streptosporangiales</taxon>
        <taxon>Thermomonosporaceae</taxon>
        <taxon>Actinomadura</taxon>
    </lineage>
</organism>
<evidence type="ECO:0000256" key="1">
    <source>
        <dbReference type="ARBA" id="ARBA00023015"/>
    </source>
</evidence>
<feature type="domain" description="HTH hxlR-type" evidence="4">
    <location>
        <begin position="24"/>
        <end position="122"/>
    </location>
</feature>
<accession>A0A9W6PX18</accession>
<keyword evidence="3" id="KW-0804">Transcription</keyword>
<protein>
    <submittedName>
        <fullName evidence="5">Transcriptional regulator</fullName>
    </submittedName>
</protein>
<proteinExistence type="predicted"/>
<dbReference type="RefSeq" id="WP_067915171.1">
    <property type="nucleotide sequence ID" value="NZ_BSRZ01000005.1"/>
</dbReference>
<dbReference type="PANTHER" id="PTHR33204:SF37">
    <property type="entry name" value="HTH-TYPE TRANSCRIPTIONAL REGULATOR YODB"/>
    <property type="match status" value="1"/>
</dbReference>
<dbReference type="InterPro" id="IPR036388">
    <property type="entry name" value="WH-like_DNA-bd_sf"/>
</dbReference>
<evidence type="ECO:0000259" key="4">
    <source>
        <dbReference type="PROSITE" id="PS51118"/>
    </source>
</evidence>
<dbReference type="Gene3D" id="1.10.10.10">
    <property type="entry name" value="Winged helix-like DNA-binding domain superfamily/Winged helix DNA-binding domain"/>
    <property type="match status" value="1"/>
</dbReference>
<reference evidence="5" key="1">
    <citation type="submission" date="2023-02" db="EMBL/GenBank/DDBJ databases">
        <title>Actinomadura rubrobrunea NBRC 14622.</title>
        <authorList>
            <person name="Ichikawa N."/>
            <person name="Sato H."/>
            <person name="Tonouchi N."/>
        </authorList>
    </citation>
    <scope>NUCLEOTIDE SEQUENCE</scope>
    <source>
        <strain evidence="5">NBRC 14622</strain>
    </source>
</reference>
<dbReference type="Proteomes" id="UP001165124">
    <property type="component" value="Unassembled WGS sequence"/>
</dbReference>
<dbReference type="AlphaFoldDB" id="A0A9W6PX18"/>
<evidence type="ECO:0000256" key="3">
    <source>
        <dbReference type="ARBA" id="ARBA00023163"/>
    </source>
</evidence>
<dbReference type="EMBL" id="BSRZ01000005">
    <property type="protein sequence ID" value="GLW64543.1"/>
    <property type="molecule type" value="Genomic_DNA"/>
</dbReference>
<dbReference type="GO" id="GO:0003677">
    <property type="term" value="F:DNA binding"/>
    <property type="evidence" value="ECO:0007669"/>
    <property type="project" value="UniProtKB-KW"/>
</dbReference>
<dbReference type="PROSITE" id="PS51118">
    <property type="entry name" value="HTH_HXLR"/>
    <property type="match status" value="1"/>
</dbReference>
<keyword evidence="6" id="KW-1185">Reference proteome</keyword>